<accession>A0AAU9ICT0</accession>
<feature type="compositionally biased region" description="Polar residues" evidence="1">
    <location>
        <begin position="1"/>
        <end position="11"/>
    </location>
</feature>
<dbReference type="AlphaFoldDB" id="A0AAU9ICT0"/>
<proteinExistence type="predicted"/>
<dbReference type="Proteomes" id="UP001162131">
    <property type="component" value="Unassembled WGS sequence"/>
</dbReference>
<evidence type="ECO:0000256" key="1">
    <source>
        <dbReference type="SAM" id="MobiDB-lite"/>
    </source>
</evidence>
<dbReference type="InterPro" id="IPR010736">
    <property type="entry name" value="SHIPPO-rpt"/>
</dbReference>
<organism evidence="2 3">
    <name type="scientific">Blepharisma stoltei</name>
    <dbReference type="NCBI Taxonomy" id="1481888"/>
    <lineage>
        <taxon>Eukaryota</taxon>
        <taxon>Sar</taxon>
        <taxon>Alveolata</taxon>
        <taxon>Ciliophora</taxon>
        <taxon>Postciliodesmatophora</taxon>
        <taxon>Heterotrichea</taxon>
        <taxon>Heterotrichida</taxon>
        <taxon>Blepharismidae</taxon>
        <taxon>Blepharisma</taxon>
    </lineage>
</organism>
<dbReference type="Pfam" id="PF07004">
    <property type="entry name" value="SHIPPO-rpt"/>
    <property type="match status" value="1"/>
</dbReference>
<dbReference type="EMBL" id="CAJZBQ010000004">
    <property type="protein sequence ID" value="CAG9311690.1"/>
    <property type="molecule type" value="Genomic_DNA"/>
</dbReference>
<gene>
    <name evidence="2" type="ORF">BSTOLATCC_MIC3976</name>
</gene>
<comment type="caution">
    <text evidence="2">The sequence shown here is derived from an EMBL/GenBank/DDBJ whole genome shotgun (WGS) entry which is preliminary data.</text>
</comment>
<evidence type="ECO:0000313" key="2">
    <source>
        <dbReference type="EMBL" id="CAG9311690.1"/>
    </source>
</evidence>
<reference evidence="2" key="1">
    <citation type="submission" date="2021-09" db="EMBL/GenBank/DDBJ databases">
        <authorList>
            <consortium name="AG Swart"/>
            <person name="Singh M."/>
            <person name="Singh A."/>
            <person name="Seah K."/>
            <person name="Emmerich C."/>
        </authorList>
    </citation>
    <scope>NUCLEOTIDE SEQUENCE</scope>
    <source>
        <strain evidence="2">ATCC30299</strain>
    </source>
</reference>
<keyword evidence="3" id="KW-1185">Reference proteome</keyword>
<name>A0AAU9ICT0_9CILI</name>
<feature type="region of interest" description="Disordered" evidence="1">
    <location>
        <begin position="1"/>
        <end position="20"/>
    </location>
</feature>
<evidence type="ECO:0000313" key="3">
    <source>
        <dbReference type="Proteomes" id="UP001162131"/>
    </source>
</evidence>
<sequence length="261" mass="29217">MQETTQKSSLSHSRRNSEGFINLEIGPGSYEISSKIGTTSMLYKNSPQVTISNSKIPTNQYINKPLSHLLQGTQSPGFNIYSPNASLTYRSETKFTFPKSKRESTFIKSQLDRSPGPIYNSPKPIAPSVNFSKAQRYKMFERYDSPSPTSYNPKLSSSSSMVTIKSAQKTDKIYAKNYERYLKGKLSPGPGCYNLQSFSNLIKGGIFSKVGRDAGEKLPKLPGPGDYETGRKILTEKGSFYKGKKKLDVRDYAKSFELFKN</sequence>
<protein>
    <submittedName>
        <fullName evidence="2">Uncharacterized protein</fullName>
    </submittedName>
</protein>